<evidence type="ECO:0000313" key="2">
    <source>
        <dbReference type="Proteomes" id="UP001476950"/>
    </source>
</evidence>
<protein>
    <submittedName>
        <fullName evidence="1">Uncharacterized protein</fullName>
    </submittedName>
</protein>
<reference evidence="1 2" key="1">
    <citation type="submission" date="2022-04" db="EMBL/GenBank/DDBJ databases">
        <title>Positive selection, recombination, and allopatry shape intraspecific diversity of widespread and dominant cyanobacteria.</title>
        <authorList>
            <person name="Wei J."/>
            <person name="Shu W."/>
            <person name="Hu C."/>
        </authorList>
    </citation>
    <scope>NUCLEOTIDE SEQUENCE [LARGE SCALE GENOMIC DNA]</scope>
    <source>
        <strain evidence="1 2">AS-A4</strain>
    </source>
</reference>
<evidence type="ECO:0000313" key="1">
    <source>
        <dbReference type="EMBL" id="MEP1060997.1"/>
    </source>
</evidence>
<dbReference type="EMBL" id="JAMPLM010000025">
    <property type="protein sequence ID" value="MEP1060997.1"/>
    <property type="molecule type" value="Genomic_DNA"/>
</dbReference>
<gene>
    <name evidence="1" type="ORF">NDI38_21425</name>
</gene>
<accession>A0ABV0KP23</accession>
<dbReference type="RefSeq" id="WP_190447103.1">
    <property type="nucleotide sequence ID" value="NZ_JAMPLM010000025.1"/>
</dbReference>
<proteinExistence type="predicted"/>
<sequence length="99" mass="10775">MLCVTPIGGQTLSVAPLLTSTQVYRLNTPTVGGATDYRSLSAMVLPFLHDPHQKSQQLVNWRERVVHQIQSDGTVLQVQKAPLGAVTDHAIDYGYGFAV</sequence>
<name>A0ABV0KP23_9CYAN</name>
<comment type="caution">
    <text evidence="1">The sequence shown here is derived from an EMBL/GenBank/DDBJ whole genome shotgun (WGS) entry which is preliminary data.</text>
</comment>
<organism evidence="1 2">
    <name type="scientific">Stenomitos frigidus AS-A4</name>
    <dbReference type="NCBI Taxonomy" id="2933935"/>
    <lineage>
        <taxon>Bacteria</taxon>
        <taxon>Bacillati</taxon>
        <taxon>Cyanobacteriota</taxon>
        <taxon>Cyanophyceae</taxon>
        <taxon>Leptolyngbyales</taxon>
        <taxon>Leptolyngbyaceae</taxon>
        <taxon>Stenomitos</taxon>
    </lineage>
</organism>
<dbReference type="Proteomes" id="UP001476950">
    <property type="component" value="Unassembled WGS sequence"/>
</dbReference>
<keyword evidence="2" id="KW-1185">Reference proteome</keyword>